<gene>
    <name evidence="6" type="ORF">PV09_01402</name>
</gene>
<dbReference type="AlphaFoldDB" id="A0A0D2APC5"/>
<sequence length="399" mass="41264">MTLIHLSLLAACSFSALVAGLPLPSGLKFHIGTPVKGAGLDQSFTLRSLLYGGHSKRSSDTYTFYTGNGETWPGISNWVSNFDDMFAANKEIIMNSCSQFGVPNNSEQETADISSAISQVAGETGIDARFILAIMLQESNGCVRAPTTNYGVRNPGLMQDHNGQATCNDSGNVQNPCPAATITQMIRDGVAGTPSGDGLEQTYAQAPFTGAAKYYGAARIYNSGSIAASGNLDDGIATHCYASDVANRLTGWVYAQKDCTLDGTPPPAATPPATTAGASPTPTATYSPATATAVPSGWPSPSSGSSPSTEWPSGYTGPASATQPATQSPTSASSAPPTNLAPGVTTQCAEYYTVQAGDECDSVAQKFGTTFANLRALNTQLDSTCSNLWKGYAYCVKGA</sequence>
<name>A0A0D2APC5_9PEZI</name>
<organism evidence="6 7">
    <name type="scientific">Verruconis gallopava</name>
    <dbReference type="NCBI Taxonomy" id="253628"/>
    <lineage>
        <taxon>Eukaryota</taxon>
        <taxon>Fungi</taxon>
        <taxon>Dikarya</taxon>
        <taxon>Ascomycota</taxon>
        <taxon>Pezizomycotina</taxon>
        <taxon>Dothideomycetes</taxon>
        <taxon>Pleosporomycetidae</taxon>
        <taxon>Venturiales</taxon>
        <taxon>Sympoventuriaceae</taxon>
        <taxon>Verruconis</taxon>
    </lineage>
</organism>
<dbReference type="Gene3D" id="1.10.530.10">
    <property type="match status" value="1"/>
</dbReference>
<dbReference type="InParanoid" id="A0A0D2APC5"/>
<dbReference type="GO" id="GO:0008061">
    <property type="term" value="F:chitin binding"/>
    <property type="evidence" value="ECO:0007669"/>
    <property type="project" value="UniProtKB-KW"/>
</dbReference>
<evidence type="ECO:0000313" key="7">
    <source>
        <dbReference type="Proteomes" id="UP000053259"/>
    </source>
</evidence>
<evidence type="ECO:0000256" key="2">
    <source>
        <dbReference type="ARBA" id="ARBA00023026"/>
    </source>
</evidence>
<protein>
    <recommendedName>
        <fullName evidence="5">LysM domain-containing protein</fullName>
    </recommendedName>
</protein>
<evidence type="ECO:0000256" key="4">
    <source>
        <dbReference type="SAM" id="SignalP"/>
    </source>
</evidence>
<dbReference type="InterPro" id="IPR018392">
    <property type="entry name" value="LysM"/>
</dbReference>
<dbReference type="HOGENOM" id="CLU_052379_0_0_1"/>
<dbReference type="EMBL" id="KN847531">
    <property type="protein sequence ID" value="KIW08508.1"/>
    <property type="molecule type" value="Genomic_DNA"/>
</dbReference>
<feature type="signal peptide" evidence="4">
    <location>
        <begin position="1"/>
        <end position="20"/>
    </location>
</feature>
<evidence type="ECO:0000259" key="5">
    <source>
        <dbReference type="PROSITE" id="PS51782"/>
    </source>
</evidence>
<feature type="region of interest" description="Disordered" evidence="3">
    <location>
        <begin position="264"/>
        <end position="339"/>
    </location>
</feature>
<proteinExistence type="predicted"/>
<dbReference type="Gene3D" id="3.10.350.10">
    <property type="entry name" value="LysM domain"/>
    <property type="match status" value="1"/>
</dbReference>
<reference evidence="6 7" key="1">
    <citation type="submission" date="2015-01" db="EMBL/GenBank/DDBJ databases">
        <title>The Genome Sequence of Ochroconis gallopava CBS43764.</title>
        <authorList>
            <consortium name="The Broad Institute Genomics Platform"/>
            <person name="Cuomo C."/>
            <person name="de Hoog S."/>
            <person name="Gorbushina A."/>
            <person name="Stielow B."/>
            <person name="Teixiera M."/>
            <person name="Abouelleil A."/>
            <person name="Chapman S.B."/>
            <person name="Priest M."/>
            <person name="Young S.K."/>
            <person name="Wortman J."/>
            <person name="Nusbaum C."/>
            <person name="Birren B."/>
        </authorList>
    </citation>
    <scope>NUCLEOTIDE SEQUENCE [LARGE SCALE GENOMIC DNA]</scope>
    <source>
        <strain evidence="6 7">CBS 43764</strain>
    </source>
</reference>
<keyword evidence="4" id="KW-0732">Signal</keyword>
<dbReference type="PROSITE" id="PS51782">
    <property type="entry name" value="LYSM"/>
    <property type="match status" value="1"/>
</dbReference>
<dbReference type="Proteomes" id="UP000053259">
    <property type="component" value="Unassembled WGS sequence"/>
</dbReference>
<feature type="compositionally biased region" description="Low complexity" evidence="3">
    <location>
        <begin position="271"/>
        <end position="338"/>
    </location>
</feature>
<dbReference type="InterPro" id="IPR052210">
    <property type="entry name" value="LysM1-like"/>
</dbReference>
<keyword evidence="1" id="KW-0147">Chitin-binding</keyword>
<dbReference type="VEuPathDB" id="FungiDB:PV09_01402"/>
<dbReference type="GeneID" id="27309375"/>
<evidence type="ECO:0000256" key="3">
    <source>
        <dbReference type="SAM" id="MobiDB-lite"/>
    </source>
</evidence>
<feature type="domain" description="LysM" evidence="5">
    <location>
        <begin position="350"/>
        <end position="396"/>
    </location>
</feature>
<dbReference type="SUPFAM" id="SSF53955">
    <property type="entry name" value="Lysozyme-like"/>
    <property type="match status" value="1"/>
</dbReference>
<dbReference type="OrthoDB" id="1193027at2759"/>
<dbReference type="SUPFAM" id="SSF54106">
    <property type="entry name" value="LysM domain"/>
    <property type="match status" value="1"/>
</dbReference>
<evidence type="ECO:0000256" key="1">
    <source>
        <dbReference type="ARBA" id="ARBA00022669"/>
    </source>
</evidence>
<dbReference type="SMART" id="SM00257">
    <property type="entry name" value="LysM"/>
    <property type="match status" value="1"/>
</dbReference>
<evidence type="ECO:0000313" key="6">
    <source>
        <dbReference type="EMBL" id="KIW08508.1"/>
    </source>
</evidence>
<dbReference type="Pfam" id="PF01476">
    <property type="entry name" value="LysM"/>
    <property type="match status" value="1"/>
</dbReference>
<feature type="chain" id="PRO_5002253804" description="LysM domain-containing protein" evidence="4">
    <location>
        <begin position="21"/>
        <end position="399"/>
    </location>
</feature>
<accession>A0A0D2APC5</accession>
<keyword evidence="7" id="KW-1185">Reference proteome</keyword>
<dbReference type="RefSeq" id="XP_016218377.1">
    <property type="nucleotide sequence ID" value="XM_016354282.1"/>
</dbReference>
<keyword evidence="2" id="KW-0843">Virulence</keyword>
<dbReference type="PANTHER" id="PTHR34997">
    <property type="entry name" value="AM15"/>
    <property type="match status" value="1"/>
</dbReference>
<dbReference type="InterPro" id="IPR036779">
    <property type="entry name" value="LysM_dom_sf"/>
</dbReference>
<dbReference type="InterPro" id="IPR023346">
    <property type="entry name" value="Lysozyme-like_dom_sf"/>
</dbReference>
<dbReference type="CDD" id="cd00118">
    <property type="entry name" value="LysM"/>
    <property type="match status" value="1"/>
</dbReference>
<dbReference type="PANTHER" id="PTHR34997:SF1">
    <property type="entry name" value="PEPTIDOGLYCAN-BINDING LYSIN DOMAIN"/>
    <property type="match status" value="1"/>
</dbReference>